<evidence type="ECO:0000313" key="2">
    <source>
        <dbReference type="EnsemblMetazoa" id="CapteP189808"/>
    </source>
</evidence>
<proteinExistence type="predicted"/>
<dbReference type="EnsemblMetazoa" id="CapteT189808">
    <property type="protein sequence ID" value="CapteP189808"/>
    <property type="gene ID" value="CapteG189808"/>
</dbReference>
<accession>R7UMR4</accession>
<dbReference type="Proteomes" id="UP000014760">
    <property type="component" value="Unassembled WGS sequence"/>
</dbReference>
<keyword evidence="3" id="KW-1185">Reference proteome</keyword>
<reference evidence="1 3" key="2">
    <citation type="journal article" date="2013" name="Nature">
        <title>Insights into bilaterian evolution from three spiralian genomes.</title>
        <authorList>
            <person name="Simakov O."/>
            <person name="Marletaz F."/>
            <person name="Cho S.J."/>
            <person name="Edsinger-Gonzales E."/>
            <person name="Havlak P."/>
            <person name="Hellsten U."/>
            <person name="Kuo D.H."/>
            <person name="Larsson T."/>
            <person name="Lv J."/>
            <person name="Arendt D."/>
            <person name="Savage R."/>
            <person name="Osoegawa K."/>
            <person name="de Jong P."/>
            <person name="Grimwood J."/>
            <person name="Chapman J.A."/>
            <person name="Shapiro H."/>
            <person name="Aerts A."/>
            <person name="Otillar R.P."/>
            <person name="Terry A.Y."/>
            <person name="Boore J.L."/>
            <person name="Grigoriev I.V."/>
            <person name="Lindberg D.R."/>
            <person name="Seaver E.C."/>
            <person name="Weisblat D.A."/>
            <person name="Putnam N.H."/>
            <person name="Rokhsar D.S."/>
        </authorList>
    </citation>
    <scope>NUCLEOTIDE SEQUENCE</scope>
    <source>
        <strain evidence="1 3">I ESC-2004</strain>
    </source>
</reference>
<protein>
    <submittedName>
        <fullName evidence="1 2">Uncharacterized protein</fullName>
    </submittedName>
</protein>
<dbReference type="EMBL" id="AMQN01008114">
    <property type="status" value="NOT_ANNOTATED_CDS"/>
    <property type="molecule type" value="Genomic_DNA"/>
</dbReference>
<dbReference type="AlphaFoldDB" id="R7UMR4"/>
<sequence length="190" mass="21057">MTVSGTDERAGRDDYYRTTEKAGLAILKNVTDRAVIAVSPSRTRAACCLEITWLLASHYTILSYYTHKPASQVGEESQLSDPRWVGEEGSVGKLLLGKEGYDKHGGRPPAKEVGSNGFFRRADFLALLAILAASNPSVSWLRLRALHVEIIDTRSVYDRRRFGMAARKALQTDFEGETAKIVELLKLEAK</sequence>
<name>R7UMR4_CAPTE</name>
<reference evidence="3" key="1">
    <citation type="submission" date="2012-12" db="EMBL/GenBank/DDBJ databases">
        <authorList>
            <person name="Hellsten U."/>
            <person name="Grimwood J."/>
            <person name="Chapman J.A."/>
            <person name="Shapiro H."/>
            <person name="Aerts A."/>
            <person name="Otillar R.P."/>
            <person name="Terry A.Y."/>
            <person name="Boore J.L."/>
            <person name="Simakov O."/>
            <person name="Marletaz F."/>
            <person name="Cho S.-J."/>
            <person name="Edsinger-Gonzales E."/>
            <person name="Havlak P."/>
            <person name="Kuo D.-H."/>
            <person name="Larsson T."/>
            <person name="Lv J."/>
            <person name="Arendt D."/>
            <person name="Savage R."/>
            <person name="Osoegawa K."/>
            <person name="de Jong P."/>
            <person name="Lindberg D.R."/>
            <person name="Seaver E.C."/>
            <person name="Weisblat D.A."/>
            <person name="Putnam N.H."/>
            <person name="Grigoriev I.V."/>
            <person name="Rokhsar D.S."/>
        </authorList>
    </citation>
    <scope>NUCLEOTIDE SEQUENCE</scope>
    <source>
        <strain evidence="3">I ESC-2004</strain>
    </source>
</reference>
<reference evidence="2" key="3">
    <citation type="submission" date="2015-06" db="UniProtKB">
        <authorList>
            <consortium name="EnsemblMetazoa"/>
        </authorList>
    </citation>
    <scope>IDENTIFICATION</scope>
</reference>
<dbReference type="EMBL" id="AMQN01008115">
    <property type="status" value="NOT_ANNOTATED_CDS"/>
    <property type="molecule type" value="Genomic_DNA"/>
</dbReference>
<gene>
    <name evidence="1" type="ORF">CAPTEDRAFT_189808</name>
</gene>
<dbReference type="EMBL" id="KB302198">
    <property type="protein sequence ID" value="ELU04542.1"/>
    <property type="molecule type" value="Genomic_DNA"/>
</dbReference>
<evidence type="ECO:0000313" key="3">
    <source>
        <dbReference type="Proteomes" id="UP000014760"/>
    </source>
</evidence>
<evidence type="ECO:0000313" key="1">
    <source>
        <dbReference type="EMBL" id="ELU04542.1"/>
    </source>
</evidence>
<dbReference type="HOGENOM" id="CLU_1429270_0_0_1"/>
<organism evidence="1">
    <name type="scientific">Capitella teleta</name>
    <name type="common">Polychaete worm</name>
    <dbReference type="NCBI Taxonomy" id="283909"/>
    <lineage>
        <taxon>Eukaryota</taxon>
        <taxon>Metazoa</taxon>
        <taxon>Spiralia</taxon>
        <taxon>Lophotrochozoa</taxon>
        <taxon>Annelida</taxon>
        <taxon>Polychaeta</taxon>
        <taxon>Sedentaria</taxon>
        <taxon>Scolecida</taxon>
        <taxon>Capitellidae</taxon>
        <taxon>Capitella</taxon>
    </lineage>
</organism>